<dbReference type="PANTHER" id="PTHR33172">
    <property type="entry name" value="OS08G0516900 PROTEIN"/>
    <property type="match status" value="1"/>
</dbReference>
<accession>A0AAN8UAW8</accession>
<name>A0AAN8UAW8_9MAGN</name>
<comment type="subcellular location">
    <subcellularLocation>
        <location evidence="1">Nucleus</location>
    </subcellularLocation>
</comment>
<feature type="region of interest" description="Disordered" evidence="3">
    <location>
        <begin position="61"/>
        <end position="87"/>
    </location>
</feature>
<dbReference type="AlphaFoldDB" id="A0AAN8UAW8"/>
<dbReference type="PANTHER" id="PTHR33172:SF29">
    <property type="entry name" value="OS06G0559400 PROTEIN"/>
    <property type="match status" value="1"/>
</dbReference>
<dbReference type="InterPro" id="IPR051992">
    <property type="entry name" value="OxStress_Response_Reg"/>
</dbReference>
<evidence type="ECO:0000256" key="2">
    <source>
        <dbReference type="ARBA" id="ARBA00023242"/>
    </source>
</evidence>
<organism evidence="4 5">
    <name type="scientific">Dillenia turbinata</name>
    <dbReference type="NCBI Taxonomy" id="194707"/>
    <lineage>
        <taxon>Eukaryota</taxon>
        <taxon>Viridiplantae</taxon>
        <taxon>Streptophyta</taxon>
        <taxon>Embryophyta</taxon>
        <taxon>Tracheophyta</taxon>
        <taxon>Spermatophyta</taxon>
        <taxon>Magnoliopsida</taxon>
        <taxon>eudicotyledons</taxon>
        <taxon>Gunneridae</taxon>
        <taxon>Pentapetalae</taxon>
        <taxon>Dilleniales</taxon>
        <taxon>Dilleniaceae</taxon>
        <taxon>Dillenia</taxon>
    </lineage>
</organism>
<sequence>MVVFIQDHRELRTTNKIKAASSLVLSSKMGEGERQIVQGGCMMSPRNKAFIQEDEDPWLDMEAHGDSIGSTSISLEDSSSSSIGSSSSLDLLEDASFSSPTSTSSPSLSVSDDPQFDLSDLMDQLPIKRGLSKFYKGKSQSFTSLSKVSSIEDLAKKENPYNRRMKACKSYGYGLNTHRLHTPKASISKKSSRGLISSSSFISRKNSFLGSCRPPSIPTQQKNC</sequence>
<dbReference type="EMBL" id="JBAMMX010000028">
    <property type="protein sequence ID" value="KAK6911990.1"/>
    <property type="molecule type" value="Genomic_DNA"/>
</dbReference>
<evidence type="ECO:0000313" key="5">
    <source>
        <dbReference type="Proteomes" id="UP001370490"/>
    </source>
</evidence>
<dbReference type="GO" id="GO:0006950">
    <property type="term" value="P:response to stress"/>
    <property type="evidence" value="ECO:0007669"/>
    <property type="project" value="UniProtKB-ARBA"/>
</dbReference>
<evidence type="ECO:0008006" key="6">
    <source>
        <dbReference type="Google" id="ProtNLM"/>
    </source>
</evidence>
<feature type="compositionally biased region" description="Low complexity" evidence="3">
    <location>
        <begin position="67"/>
        <end position="87"/>
    </location>
</feature>
<dbReference type="Proteomes" id="UP001370490">
    <property type="component" value="Unassembled WGS sequence"/>
</dbReference>
<proteinExistence type="predicted"/>
<evidence type="ECO:0000313" key="4">
    <source>
        <dbReference type="EMBL" id="KAK6911990.1"/>
    </source>
</evidence>
<keyword evidence="2" id="KW-0539">Nucleus</keyword>
<reference evidence="4 5" key="1">
    <citation type="submission" date="2023-12" db="EMBL/GenBank/DDBJ databases">
        <title>A high-quality genome assembly for Dillenia turbinata (Dilleniales).</title>
        <authorList>
            <person name="Chanderbali A."/>
        </authorList>
    </citation>
    <scope>NUCLEOTIDE SEQUENCE [LARGE SCALE GENOMIC DNA]</scope>
    <source>
        <strain evidence="4">LSX21</strain>
        <tissue evidence="4">Leaf</tissue>
    </source>
</reference>
<protein>
    <recommendedName>
        <fullName evidence="6">Oxidative stress 3</fullName>
    </recommendedName>
</protein>
<evidence type="ECO:0000256" key="1">
    <source>
        <dbReference type="ARBA" id="ARBA00004123"/>
    </source>
</evidence>
<gene>
    <name evidence="4" type="ORF">RJ641_024083</name>
</gene>
<keyword evidence="5" id="KW-1185">Reference proteome</keyword>
<evidence type="ECO:0000256" key="3">
    <source>
        <dbReference type="SAM" id="MobiDB-lite"/>
    </source>
</evidence>
<comment type="caution">
    <text evidence="4">The sequence shown here is derived from an EMBL/GenBank/DDBJ whole genome shotgun (WGS) entry which is preliminary data.</text>
</comment>
<dbReference type="GO" id="GO:0005634">
    <property type="term" value="C:nucleus"/>
    <property type="evidence" value="ECO:0007669"/>
    <property type="project" value="UniProtKB-SubCell"/>
</dbReference>